<reference evidence="1" key="1">
    <citation type="submission" date="2020-07" db="EMBL/GenBank/DDBJ databases">
        <title>Multicomponent nature underlies the extraordinary mechanical properties of spider dragline silk.</title>
        <authorList>
            <person name="Kono N."/>
            <person name="Nakamura H."/>
            <person name="Mori M."/>
            <person name="Yoshida Y."/>
            <person name="Ohtoshi R."/>
            <person name="Malay A.D."/>
            <person name="Moran D.A.P."/>
            <person name="Tomita M."/>
            <person name="Numata K."/>
            <person name="Arakawa K."/>
        </authorList>
    </citation>
    <scope>NUCLEOTIDE SEQUENCE</scope>
</reference>
<evidence type="ECO:0000313" key="1">
    <source>
        <dbReference type="EMBL" id="GFR30258.1"/>
    </source>
</evidence>
<proteinExistence type="predicted"/>
<evidence type="ECO:0000313" key="2">
    <source>
        <dbReference type="Proteomes" id="UP000887116"/>
    </source>
</evidence>
<name>A0A8X6HV76_TRICU</name>
<dbReference type="AlphaFoldDB" id="A0A8X6HV76"/>
<accession>A0A8X6HV76</accession>
<dbReference type="OrthoDB" id="364892at2759"/>
<organism evidence="1 2">
    <name type="scientific">Trichonephila clavata</name>
    <name type="common">Joro spider</name>
    <name type="synonym">Nephila clavata</name>
    <dbReference type="NCBI Taxonomy" id="2740835"/>
    <lineage>
        <taxon>Eukaryota</taxon>
        <taxon>Metazoa</taxon>
        <taxon>Ecdysozoa</taxon>
        <taxon>Arthropoda</taxon>
        <taxon>Chelicerata</taxon>
        <taxon>Arachnida</taxon>
        <taxon>Araneae</taxon>
        <taxon>Araneomorphae</taxon>
        <taxon>Entelegynae</taxon>
        <taxon>Araneoidea</taxon>
        <taxon>Nephilidae</taxon>
        <taxon>Trichonephila</taxon>
    </lineage>
</organism>
<dbReference type="EMBL" id="BMAO01039270">
    <property type="protein sequence ID" value="GFR30258.1"/>
    <property type="molecule type" value="Genomic_DNA"/>
</dbReference>
<comment type="caution">
    <text evidence="1">The sequence shown here is derived from an EMBL/GenBank/DDBJ whole genome shotgun (WGS) entry which is preliminary data.</text>
</comment>
<sequence length="243" mass="28560">MKSDFVRSKSAFDKTKPKYDFNDRYKSYDKMKTKYDEKLNFRKDVASKNKMEYNNNYEKTSQSDVKTITPNFVHGKKDGLHEEDQKTVTVSRVLRVPDETQHPSDLSELEDGLKLLTKPDPLTQYVNEEPGEYIVAGTEELKNTESVVVVPESMPKEIKRSIREKRSSRIKEYKDYHFIPRLKQKSENSIANCDHCVLVNHKRRKKIDAQLKTCYSNHLLRHRITKFKGVMEQTVQLVQDLLQ</sequence>
<protein>
    <submittedName>
        <fullName evidence="1">Uncharacterized protein</fullName>
    </submittedName>
</protein>
<keyword evidence="2" id="KW-1185">Reference proteome</keyword>
<dbReference type="Gene3D" id="3.30.70.870">
    <property type="entry name" value="Elongation Factor G (Translational Gtpase), domain 3"/>
    <property type="match status" value="1"/>
</dbReference>
<gene>
    <name evidence="1" type="ORF">TNCT_216321</name>
</gene>
<dbReference type="Proteomes" id="UP000887116">
    <property type="component" value="Unassembled WGS sequence"/>
</dbReference>